<protein>
    <submittedName>
        <fullName evidence="3">Uncharacterized protein</fullName>
    </submittedName>
</protein>
<keyword evidence="2" id="KW-0472">Membrane</keyword>
<feature type="transmembrane region" description="Helical" evidence="2">
    <location>
        <begin position="175"/>
        <end position="195"/>
    </location>
</feature>
<dbReference type="InterPro" id="IPR036259">
    <property type="entry name" value="MFS_trans_sf"/>
</dbReference>
<feature type="compositionally biased region" description="Low complexity" evidence="1">
    <location>
        <begin position="41"/>
        <end position="81"/>
    </location>
</feature>
<dbReference type="AlphaFoldDB" id="A0A3A1TTP3"/>
<proteinExistence type="predicted"/>
<name>A0A3A1TTP3_9MICO</name>
<accession>A0A3A1TTP3</accession>
<evidence type="ECO:0000256" key="2">
    <source>
        <dbReference type="SAM" id="Phobius"/>
    </source>
</evidence>
<feature type="region of interest" description="Disordered" evidence="1">
    <location>
        <begin position="1"/>
        <end position="96"/>
    </location>
</feature>
<dbReference type="RefSeq" id="WP_119481901.1">
    <property type="nucleotide sequence ID" value="NZ_QXTG01000002.1"/>
</dbReference>
<evidence type="ECO:0000313" key="4">
    <source>
        <dbReference type="Proteomes" id="UP000265742"/>
    </source>
</evidence>
<dbReference type="OrthoDB" id="9849665at2"/>
<keyword evidence="4" id="KW-1185">Reference proteome</keyword>
<gene>
    <name evidence="3" type="ORF">D1781_08460</name>
</gene>
<dbReference type="EMBL" id="QXTG01000002">
    <property type="protein sequence ID" value="RIX27592.1"/>
    <property type="molecule type" value="Genomic_DNA"/>
</dbReference>
<reference evidence="4" key="1">
    <citation type="submission" date="2018-09" db="EMBL/GenBank/DDBJ databases">
        <authorList>
            <person name="Kim I."/>
        </authorList>
    </citation>
    <scope>NUCLEOTIDE SEQUENCE [LARGE SCALE GENOMIC DNA]</scope>
    <source>
        <strain evidence="4">DD4a</strain>
    </source>
</reference>
<feature type="transmembrane region" description="Helical" evidence="2">
    <location>
        <begin position="105"/>
        <end position="129"/>
    </location>
</feature>
<feature type="compositionally biased region" description="Basic and acidic residues" evidence="1">
    <location>
        <begin position="1"/>
        <end position="11"/>
    </location>
</feature>
<feature type="transmembrane region" description="Helical" evidence="2">
    <location>
        <begin position="141"/>
        <end position="163"/>
    </location>
</feature>
<keyword evidence="2" id="KW-0812">Transmembrane</keyword>
<comment type="caution">
    <text evidence="3">The sequence shown here is derived from an EMBL/GenBank/DDBJ whole genome shotgun (WGS) entry which is preliminary data.</text>
</comment>
<sequence>MDSSRSHDPRLVRAAHPGTAHQGGAAQQPRRTSPSVYPYEQPQRSQPPQQQAAPAAQQAPRSTYPYEQQVPRQQVPQQTPQQVPPPAQYRTAPARARTSPARRALGVLAFLVLTALSVPLHVAAVFFVYVEFESPGDAVMAALLIGGAFLGSFAALFVTGLLSQLIGGFPGRWRARITFAALSGVIALAVAYFAALRLF</sequence>
<evidence type="ECO:0000313" key="3">
    <source>
        <dbReference type="EMBL" id="RIX27592.1"/>
    </source>
</evidence>
<dbReference type="SUPFAM" id="SSF103473">
    <property type="entry name" value="MFS general substrate transporter"/>
    <property type="match status" value="1"/>
</dbReference>
<dbReference type="Proteomes" id="UP000265742">
    <property type="component" value="Unassembled WGS sequence"/>
</dbReference>
<keyword evidence="2" id="KW-1133">Transmembrane helix</keyword>
<evidence type="ECO:0000256" key="1">
    <source>
        <dbReference type="SAM" id="MobiDB-lite"/>
    </source>
</evidence>
<organism evidence="3 4">
    <name type="scientific">Amnibacterium setariae</name>
    <dbReference type="NCBI Taxonomy" id="2306585"/>
    <lineage>
        <taxon>Bacteria</taxon>
        <taxon>Bacillati</taxon>
        <taxon>Actinomycetota</taxon>
        <taxon>Actinomycetes</taxon>
        <taxon>Micrococcales</taxon>
        <taxon>Microbacteriaceae</taxon>
        <taxon>Amnibacterium</taxon>
    </lineage>
</organism>